<dbReference type="InterPro" id="IPR016164">
    <property type="entry name" value="FAD-linked_Oxase-like_C"/>
</dbReference>
<dbReference type="OrthoDB" id="9770306at2"/>
<keyword evidence="3" id="KW-0285">Flavoprotein</keyword>
<proteinExistence type="inferred from homology"/>
<dbReference type="AlphaFoldDB" id="W5TLU9"/>
<dbReference type="PATRIC" id="fig|1415166.3.peg.5297"/>
<dbReference type="KEGG" id="nno:NONO_c51340"/>
<dbReference type="InterPro" id="IPR051914">
    <property type="entry name" value="FAD-linked_OxidoTrans_Type4"/>
</dbReference>
<dbReference type="PANTHER" id="PTHR42934:SF2">
    <property type="entry name" value="GLYCOLATE OXIDASE SUBUNIT GLCD"/>
    <property type="match status" value="1"/>
</dbReference>
<evidence type="ECO:0000313" key="7">
    <source>
        <dbReference type="EMBL" id="AHH19918.1"/>
    </source>
</evidence>
<reference evidence="7 8" key="1">
    <citation type="journal article" date="2014" name="Appl. Environ. Microbiol.">
        <title>Insights into the Microbial Degradation of Rubber and Gutta-Percha by Analysis of the Complete Genome of Nocardia nova SH22a.</title>
        <authorList>
            <person name="Luo Q."/>
            <person name="Hiessl S."/>
            <person name="Poehlein A."/>
            <person name="Daniel R."/>
            <person name="Steinbuchel A."/>
        </authorList>
    </citation>
    <scope>NUCLEOTIDE SEQUENCE [LARGE SCALE GENOMIC DNA]</scope>
    <source>
        <strain evidence="7">SH22a</strain>
    </source>
</reference>
<dbReference type="InterPro" id="IPR006094">
    <property type="entry name" value="Oxid_FAD_bind_N"/>
</dbReference>
<dbReference type="PANTHER" id="PTHR42934">
    <property type="entry name" value="GLYCOLATE OXIDASE SUBUNIT GLCD"/>
    <property type="match status" value="1"/>
</dbReference>
<name>W5TLU9_9NOCA</name>
<accession>W5TLU9</accession>
<protein>
    <submittedName>
        <fullName evidence="7">Putative FAD/FMN-dependent dehydrogenase</fullName>
    </submittedName>
</protein>
<dbReference type="InterPro" id="IPR004113">
    <property type="entry name" value="FAD-bd_oxidored_4_C"/>
</dbReference>
<evidence type="ECO:0000256" key="2">
    <source>
        <dbReference type="ARBA" id="ARBA00008000"/>
    </source>
</evidence>
<gene>
    <name evidence="7" type="ORF">NONO_c51340</name>
</gene>
<dbReference type="Gene3D" id="3.30.465.10">
    <property type="match status" value="1"/>
</dbReference>
<evidence type="ECO:0000256" key="3">
    <source>
        <dbReference type="ARBA" id="ARBA00022630"/>
    </source>
</evidence>
<dbReference type="SUPFAM" id="SSF56176">
    <property type="entry name" value="FAD-binding/transporter-associated domain-like"/>
    <property type="match status" value="1"/>
</dbReference>
<keyword evidence="8" id="KW-1185">Reference proteome</keyword>
<dbReference type="GO" id="GO:0071949">
    <property type="term" value="F:FAD binding"/>
    <property type="evidence" value="ECO:0007669"/>
    <property type="project" value="InterPro"/>
</dbReference>
<dbReference type="HOGENOM" id="CLU_017779_9_1_11"/>
<dbReference type="eggNOG" id="COG0277">
    <property type="taxonomic scope" value="Bacteria"/>
</dbReference>
<dbReference type="Proteomes" id="UP000019150">
    <property type="component" value="Chromosome"/>
</dbReference>
<keyword evidence="4" id="KW-0274">FAD</keyword>
<evidence type="ECO:0000256" key="5">
    <source>
        <dbReference type="ARBA" id="ARBA00023002"/>
    </source>
</evidence>
<dbReference type="Pfam" id="PF01565">
    <property type="entry name" value="FAD_binding_4"/>
    <property type="match status" value="1"/>
</dbReference>
<comment type="similarity">
    <text evidence="2">Belongs to the FAD-binding oxidoreductase/transferase type 4 family.</text>
</comment>
<dbReference type="InterPro" id="IPR016166">
    <property type="entry name" value="FAD-bd_PCMH"/>
</dbReference>
<dbReference type="InterPro" id="IPR036318">
    <property type="entry name" value="FAD-bd_PCMH-like_sf"/>
</dbReference>
<dbReference type="Gene3D" id="3.30.70.2740">
    <property type="match status" value="1"/>
</dbReference>
<keyword evidence="5" id="KW-0560">Oxidoreductase</keyword>
<dbReference type="SUPFAM" id="SSF55103">
    <property type="entry name" value="FAD-linked oxidases, C-terminal domain"/>
    <property type="match status" value="1"/>
</dbReference>
<dbReference type="InterPro" id="IPR016171">
    <property type="entry name" value="Vanillyl_alc_oxidase_C-sub2"/>
</dbReference>
<evidence type="ECO:0000256" key="1">
    <source>
        <dbReference type="ARBA" id="ARBA00001974"/>
    </source>
</evidence>
<comment type="cofactor">
    <cofactor evidence="1">
        <name>FAD</name>
        <dbReference type="ChEBI" id="CHEBI:57692"/>
    </cofactor>
</comment>
<dbReference type="GO" id="GO:0016491">
    <property type="term" value="F:oxidoreductase activity"/>
    <property type="evidence" value="ECO:0007669"/>
    <property type="project" value="UniProtKB-KW"/>
</dbReference>
<organism evidence="7 8">
    <name type="scientific">Nocardia nova SH22a</name>
    <dbReference type="NCBI Taxonomy" id="1415166"/>
    <lineage>
        <taxon>Bacteria</taxon>
        <taxon>Bacillati</taxon>
        <taxon>Actinomycetota</taxon>
        <taxon>Actinomycetes</taxon>
        <taxon>Mycobacteriales</taxon>
        <taxon>Nocardiaceae</taxon>
        <taxon>Nocardia</taxon>
    </lineage>
</organism>
<sequence>MSNAPATVTDRCSALIAELPTDLVITDPDITIGYARDQSRFTTNVTPAAVMAPRTTAETAECLAAAHRHRAGVVVRGAGTGLSGGANCVPGAVVLSTHRMNKIVGIDTENRLATVQPGVVTAALRDAVEAVGLLYPPDPGSVEMCSIGGNIATNAGGICCVKYGVTGDYVASLEAVLSDGTVVRTGHRTRKGVVGYDTTRLLVGSEGSLAVITEATVRLVTKPSNPVTVIATFAELSDAGNAISAIHHSGVVYSMVEVLDSTTLRAVENHTGMDIGADVDVMLLLQYDGPDAEAVVGATEALLSSTAVEIAFSSDPQEARMLLDARRMALPALERLGDWLLDDVCVPVPRITDLISAIEHTADEYDLTIGVFGHAGDGNLHPTIIFDSGDEASTAAARTAFAEITDTALELGGTVSGEHGVGQLKLPWLTRELDTADLALQRRLRHAFDPLGILSPGE</sequence>
<dbReference type="PROSITE" id="PS51387">
    <property type="entry name" value="FAD_PCMH"/>
    <property type="match status" value="1"/>
</dbReference>
<dbReference type="Pfam" id="PF02913">
    <property type="entry name" value="FAD-oxidase_C"/>
    <property type="match status" value="1"/>
</dbReference>
<dbReference type="RefSeq" id="WP_038550832.1">
    <property type="nucleotide sequence ID" value="NZ_CP006850.1"/>
</dbReference>
<dbReference type="STRING" id="1415166.NONO_c51340"/>
<dbReference type="FunFam" id="3.30.70.2740:FF:000001">
    <property type="entry name" value="D-lactate dehydrogenase mitochondrial"/>
    <property type="match status" value="1"/>
</dbReference>
<evidence type="ECO:0000313" key="8">
    <source>
        <dbReference type="Proteomes" id="UP000019150"/>
    </source>
</evidence>
<feature type="domain" description="FAD-binding PCMH-type" evidence="6">
    <location>
        <begin position="43"/>
        <end position="222"/>
    </location>
</feature>
<evidence type="ECO:0000256" key="4">
    <source>
        <dbReference type="ARBA" id="ARBA00022827"/>
    </source>
</evidence>
<dbReference type="InterPro" id="IPR016169">
    <property type="entry name" value="FAD-bd_PCMH_sub2"/>
</dbReference>
<dbReference type="EMBL" id="CP006850">
    <property type="protein sequence ID" value="AHH19918.1"/>
    <property type="molecule type" value="Genomic_DNA"/>
</dbReference>
<evidence type="ECO:0000259" key="6">
    <source>
        <dbReference type="PROSITE" id="PS51387"/>
    </source>
</evidence>
<dbReference type="Gene3D" id="1.10.45.10">
    <property type="entry name" value="Vanillyl-alcohol Oxidase, Chain A, domain 4"/>
    <property type="match status" value="1"/>
</dbReference>